<accession>A0A6I3YZG1</accession>
<sequence length="174" mass="19687">MTRNQIDGFTLIELIAVIVLISIISLSASSYFSGISSVSAQTLETELLRSLRLTQTRAMNRNGYCNRWLINENRAQQVSLDKTTECATSFPNTQRSDEYLENQDITYVAILEKQNAYFALQIGNQYKTLATPFAFDFDVMGRIKQCQSTSCEILINAKTQTKICIEKEGYIHAC</sequence>
<gene>
    <name evidence="1" type="ORF">GNP77_00455</name>
</gene>
<organism evidence="1 2">
    <name type="scientific">Aliivibrio fischeri</name>
    <name type="common">Vibrio fischeri</name>
    <dbReference type="NCBI Taxonomy" id="668"/>
    <lineage>
        <taxon>Bacteria</taxon>
        <taxon>Pseudomonadati</taxon>
        <taxon>Pseudomonadota</taxon>
        <taxon>Gammaproteobacteria</taxon>
        <taxon>Vibrionales</taxon>
        <taxon>Vibrionaceae</taxon>
        <taxon>Aliivibrio</taxon>
    </lineage>
</organism>
<dbReference type="Pfam" id="PF07963">
    <property type="entry name" value="N_methyl"/>
    <property type="match status" value="1"/>
</dbReference>
<dbReference type="NCBIfam" id="TIGR02532">
    <property type="entry name" value="IV_pilin_GFxxxE"/>
    <property type="match status" value="1"/>
</dbReference>
<protein>
    <submittedName>
        <fullName evidence="1">Prepilin-type N-terminal cleavage/methylation domain-containing protein</fullName>
    </submittedName>
</protein>
<dbReference type="InterPro" id="IPR045584">
    <property type="entry name" value="Pilin-like"/>
</dbReference>
<evidence type="ECO:0000313" key="1">
    <source>
        <dbReference type="EMBL" id="MUK43841.1"/>
    </source>
</evidence>
<evidence type="ECO:0000313" key="2">
    <source>
        <dbReference type="Proteomes" id="UP000435323"/>
    </source>
</evidence>
<name>A0A6I3YZG1_ALIFS</name>
<dbReference type="EMBL" id="WOBO01000001">
    <property type="protein sequence ID" value="MUK43841.1"/>
    <property type="molecule type" value="Genomic_DNA"/>
</dbReference>
<dbReference type="Proteomes" id="UP000435323">
    <property type="component" value="Unassembled WGS sequence"/>
</dbReference>
<reference evidence="1 2" key="1">
    <citation type="submission" date="2019-11" db="EMBL/GenBank/DDBJ databases">
        <title>Using colonization assays and comparative genomics to discover symbiosis behaviors and factors in Vibrio fischeri.</title>
        <authorList>
            <person name="Bongrand C."/>
            <person name="Moriano-Gutierrez S."/>
            <person name="Arevalo P."/>
            <person name="Mcfall-Ngai M."/>
            <person name="Visick K."/>
            <person name="Polz M.F."/>
            <person name="Ruby E.G."/>
        </authorList>
    </citation>
    <scope>NUCLEOTIDE SEQUENCE [LARGE SCALE GENOMIC DNA]</scope>
    <source>
        <strain evidence="2">emors.3.2</strain>
    </source>
</reference>
<dbReference type="RefSeq" id="WP_133416295.1">
    <property type="nucleotide sequence ID" value="NZ_SJSX01000004.1"/>
</dbReference>
<dbReference type="SUPFAM" id="SSF54523">
    <property type="entry name" value="Pili subunits"/>
    <property type="match status" value="1"/>
</dbReference>
<proteinExistence type="predicted"/>
<dbReference type="AlphaFoldDB" id="A0A6I3YZG1"/>
<comment type="caution">
    <text evidence="1">The sequence shown here is derived from an EMBL/GenBank/DDBJ whole genome shotgun (WGS) entry which is preliminary data.</text>
</comment>
<dbReference type="Gene3D" id="3.30.700.10">
    <property type="entry name" value="Glycoprotein, Type 4 Pilin"/>
    <property type="match status" value="1"/>
</dbReference>
<dbReference type="InterPro" id="IPR012902">
    <property type="entry name" value="N_methyl_site"/>
</dbReference>